<organism evidence="12 13">
    <name type="scientific">Coprinellus micaceus</name>
    <name type="common">Glistening ink-cap mushroom</name>
    <name type="synonym">Coprinus micaceus</name>
    <dbReference type="NCBI Taxonomy" id="71717"/>
    <lineage>
        <taxon>Eukaryota</taxon>
        <taxon>Fungi</taxon>
        <taxon>Dikarya</taxon>
        <taxon>Basidiomycota</taxon>
        <taxon>Agaricomycotina</taxon>
        <taxon>Agaricomycetes</taxon>
        <taxon>Agaricomycetidae</taxon>
        <taxon>Agaricales</taxon>
        <taxon>Agaricineae</taxon>
        <taxon>Psathyrellaceae</taxon>
        <taxon>Coprinellus</taxon>
    </lineage>
</organism>
<dbReference type="FunFam" id="3.40.50.620:FF:000082">
    <property type="entry name" value="MSW1p Mitochondrial tryptophanyl-tRNA synthetase"/>
    <property type="match status" value="1"/>
</dbReference>
<dbReference type="InterPro" id="IPR001412">
    <property type="entry name" value="aa-tRNA-synth_I_CS"/>
</dbReference>
<dbReference type="OrthoDB" id="15808at2759"/>
<sequence>MLLSTKRGLQHNAPCIRAWTRRYLSSGAAGNNAKRPGKVVFSGIQPTGVPHLGNYLGALSNWVKLQNTAGPDDKLIFSIVGWHAITLPQQSKELSASRWDMLATLLAVGIDPKRSILFHQDDNRCHTELAWIFNCITPVGKLRRMTTWKARLADSRNANSEEEIDESMLNAGLLTYPVLQAADILAYRATHVPVGEDQVQHLELSREIANTFNRTFVPGRKRFFPLPTADVTPSKRVLSLRDPTSKMSKSSPDLQSRILLTDAPDQITSKLRSAVTDSIAGITYDPINRPGVSNLLTILGACTDKDPADLALELGNRSNAELKSLVIDAVQELFRGPRTEFERLRGEKAYLQQVAKDGADQAKAHSEETLRLVRSFIGLY</sequence>
<comment type="subcellular location">
    <subcellularLocation>
        <location evidence="1">Mitochondrion matrix</location>
    </subcellularLocation>
</comment>
<dbReference type="NCBIfam" id="TIGR00233">
    <property type="entry name" value="trpS"/>
    <property type="match status" value="1"/>
</dbReference>
<evidence type="ECO:0000256" key="6">
    <source>
        <dbReference type="ARBA" id="ARBA00022840"/>
    </source>
</evidence>
<dbReference type="STRING" id="71717.A0A4Y7TBK3"/>
<evidence type="ECO:0000313" key="13">
    <source>
        <dbReference type="Proteomes" id="UP000298030"/>
    </source>
</evidence>
<dbReference type="EC" id="6.1.1.2" evidence="3"/>
<keyword evidence="8 11" id="KW-0030">Aminoacyl-tRNA synthetase</keyword>
<keyword evidence="6 11" id="KW-0067">ATP-binding</keyword>
<evidence type="ECO:0000256" key="1">
    <source>
        <dbReference type="ARBA" id="ARBA00004305"/>
    </source>
</evidence>
<dbReference type="GO" id="GO:0005759">
    <property type="term" value="C:mitochondrial matrix"/>
    <property type="evidence" value="ECO:0007669"/>
    <property type="project" value="UniProtKB-SubCell"/>
</dbReference>
<dbReference type="InterPro" id="IPR002305">
    <property type="entry name" value="aa-tRNA-synth_Ic"/>
</dbReference>
<gene>
    <name evidence="12" type="ORF">FA13DRAFT_363406</name>
</gene>
<evidence type="ECO:0000313" key="12">
    <source>
        <dbReference type="EMBL" id="TEB31371.1"/>
    </source>
</evidence>
<dbReference type="GO" id="GO:0070183">
    <property type="term" value="P:mitochondrial tryptophanyl-tRNA aminoacylation"/>
    <property type="evidence" value="ECO:0007669"/>
    <property type="project" value="TreeGrafter"/>
</dbReference>
<dbReference type="GO" id="GO:0005524">
    <property type="term" value="F:ATP binding"/>
    <property type="evidence" value="ECO:0007669"/>
    <property type="project" value="UniProtKB-KW"/>
</dbReference>
<keyword evidence="13" id="KW-1185">Reference proteome</keyword>
<dbReference type="PANTHER" id="PTHR43766">
    <property type="entry name" value="TRYPTOPHAN--TRNA LIGASE, MITOCHONDRIAL"/>
    <property type="match status" value="1"/>
</dbReference>
<dbReference type="InterPro" id="IPR014729">
    <property type="entry name" value="Rossmann-like_a/b/a_fold"/>
</dbReference>
<dbReference type="Pfam" id="PF00579">
    <property type="entry name" value="tRNA-synt_1b"/>
    <property type="match status" value="1"/>
</dbReference>
<protein>
    <recommendedName>
        <fullName evidence="10">Tryptophan--tRNA ligase, mitochondrial</fullName>
        <ecNumber evidence="3">6.1.1.2</ecNumber>
    </recommendedName>
    <alternativeName>
        <fullName evidence="9">Tryptophanyl-tRNA synthetase</fullName>
    </alternativeName>
</protein>
<comment type="caution">
    <text evidence="12">The sequence shown here is derived from an EMBL/GenBank/DDBJ whole genome shotgun (WGS) entry which is preliminary data.</text>
</comment>
<evidence type="ECO:0000256" key="9">
    <source>
        <dbReference type="ARBA" id="ARBA00030268"/>
    </source>
</evidence>
<proteinExistence type="inferred from homology"/>
<evidence type="ECO:0000256" key="5">
    <source>
        <dbReference type="ARBA" id="ARBA00022741"/>
    </source>
</evidence>
<dbReference type="AlphaFoldDB" id="A0A4Y7TBK3"/>
<keyword evidence="7 11" id="KW-0648">Protein biosynthesis</keyword>
<comment type="similarity">
    <text evidence="2 11">Belongs to the class-I aminoacyl-tRNA synthetase family.</text>
</comment>
<dbReference type="EMBL" id="QPFP01000019">
    <property type="protein sequence ID" value="TEB31371.1"/>
    <property type="molecule type" value="Genomic_DNA"/>
</dbReference>
<dbReference type="PROSITE" id="PS00178">
    <property type="entry name" value="AA_TRNA_LIGASE_I"/>
    <property type="match status" value="1"/>
</dbReference>
<evidence type="ECO:0000256" key="8">
    <source>
        <dbReference type="ARBA" id="ARBA00023146"/>
    </source>
</evidence>
<evidence type="ECO:0000256" key="4">
    <source>
        <dbReference type="ARBA" id="ARBA00022598"/>
    </source>
</evidence>
<keyword evidence="5 11" id="KW-0547">Nucleotide-binding</keyword>
<dbReference type="Proteomes" id="UP000298030">
    <property type="component" value="Unassembled WGS sequence"/>
</dbReference>
<dbReference type="PRINTS" id="PR01039">
    <property type="entry name" value="TRNASYNTHTRP"/>
</dbReference>
<dbReference type="FunFam" id="1.10.240.10:FF:000002">
    <property type="entry name" value="Tryptophan--tRNA ligase"/>
    <property type="match status" value="1"/>
</dbReference>
<dbReference type="PANTHER" id="PTHR43766:SF1">
    <property type="entry name" value="TRYPTOPHAN--TRNA LIGASE, MITOCHONDRIAL"/>
    <property type="match status" value="1"/>
</dbReference>
<evidence type="ECO:0000256" key="7">
    <source>
        <dbReference type="ARBA" id="ARBA00022917"/>
    </source>
</evidence>
<evidence type="ECO:0000256" key="11">
    <source>
        <dbReference type="RuleBase" id="RU363036"/>
    </source>
</evidence>
<dbReference type="InterPro" id="IPR002306">
    <property type="entry name" value="Trp-tRNA-ligase"/>
</dbReference>
<evidence type="ECO:0000256" key="2">
    <source>
        <dbReference type="ARBA" id="ARBA00005594"/>
    </source>
</evidence>
<evidence type="ECO:0000256" key="3">
    <source>
        <dbReference type="ARBA" id="ARBA00013161"/>
    </source>
</evidence>
<dbReference type="Gene3D" id="3.40.50.620">
    <property type="entry name" value="HUPs"/>
    <property type="match status" value="1"/>
</dbReference>
<reference evidence="12 13" key="1">
    <citation type="journal article" date="2019" name="Nat. Ecol. Evol.">
        <title>Megaphylogeny resolves global patterns of mushroom evolution.</title>
        <authorList>
            <person name="Varga T."/>
            <person name="Krizsan K."/>
            <person name="Foldi C."/>
            <person name="Dima B."/>
            <person name="Sanchez-Garcia M."/>
            <person name="Sanchez-Ramirez S."/>
            <person name="Szollosi G.J."/>
            <person name="Szarkandi J.G."/>
            <person name="Papp V."/>
            <person name="Albert L."/>
            <person name="Andreopoulos W."/>
            <person name="Angelini C."/>
            <person name="Antonin V."/>
            <person name="Barry K.W."/>
            <person name="Bougher N.L."/>
            <person name="Buchanan P."/>
            <person name="Buyck B."/>
            <person name="Bense V."/>
            <person name="Catcheside P."/>
            <person name="Chovatia M."/>
            <person name="Cooper J."/>
            <person name="Damon W."/>
            <person name="Desjardin D."/>
            <person name="Finy P."/>
            <person name="Geml J."/>
            <person name="Haridas S."/>
            <person name="Hughes K."/>
            <person name="Justo A."/>
            <person name="Karasinski D."/>
            <person name="Kautmanova I."/>
            <person name="Kiss B."/>
            <person name="Kocsube S."/>
            <person name="Kotiranta H."/>
            <person name="LaButti K.M."/>
            <person name="Lechner B.E."/>
            <person name="Liimatainen K."/>
            <person name="Lipzen A."/>
            <person name="Lukacs Z."/>
            <person name="Mihaltcheva S."/>
            <person name="Morgado L.N."/>
            <person name="Niskanen T."/>
            <person name="Noordeloos M.E."/>
            <person name="Ohm R.A."/>
            <person name="Ortiz-Santana B."/>
            <person name="Ovrebo C."/>
            <person name="Racz N."/>
            <person name="Riley R."/>
            <person name="Savchenko A."/>
            <person name="Shiryaev A."/>
            <person name="Soop K."/>
            <person name="Spirin V."/>
            <person name="Szebenyi C."/>
            <person name="Tomsovsky M."/>
            <person name="Tulloss R.E."/>
            <person name="Uehling J."/>
            <person name="Grigoriev I.V."/>
            <person name="Vagvolgyi C."/>
            <person name="Papp T."/>
            <person name="Martin F.M."/>
            <person name="Miettinen O."/>
            <person name="Hibbett D.S."/>
            <person name="Nagy L.G."/>
        </authorList>
    </citation>
    <scope>NUCLEOTIDE SEQUENCE [LARGE SCALE GENOMIC DNA]</scope>
    <source>
        <strain evidence="12 13">FP101781</strain>
    </source>
</reference>
<dbReference type="Gene3D" id="1.10.240.10">
    <property type="entry name" value="Tyrosyl-Transfer RNA Synthetase"/>
    <property type="match status" value="1"/>
</dbReference>
<evidence type="ECO:0000256" key="10">
    <source>
        <dbReference type="ARBA" id="ARBA00069760"/>
    </source>
</evidence>
<dbReference type="SUPFAM" id="SSF52374">
    <property type="entry name" value="Nucleotidylyl transferase"/>
    <property type="match status" value="1"/>
</dbReference>
<name>A0A4Y7TBK3_COPMI</name>
<dbReference type="InterPro" id="IPR050203">
    <property type="entry name" value="Trp-tRNA_synthetase"/>
</dbReference>
<dbReference type="GO" id="GO:0004830">
    <property type="term" value="F:tryptophan-tRNA ligase activity"/>
    <property type="evidence" value="ECO:0007669"/>
    <property type="project" value="UniProtKB-EC"/>
</dbReference>
<dbReference type="CDD" id="cd00806">
    <property type="entry name" value="TrpRS_core"/>
    <property type="match status" value="1"/>
</dbReference>
<accession>A0A4Y7TBK3</accession>
<keyword evidence="4 11" id="KW-0436">Ligase</keyword>